<reference evidence="3 4" key="1">
    <citation type="submission" date="2024-05" db="EMBL/GenBank/DDBJ databases">
        <title>Sinomonas sp. nov., isolated from a waste landfill.</title>
        <authorList>
            <person name="Zhao Y."/>
        </authorList>
    </citation>
    <scope>NUCLEOTIDE SEQUENCE [LARGE SCALE GENOMIC DNA]</scope>
    <source>
        <strain evidence="3 4">CCTCC AB2014300</strain>
    </source>
</reference>
<keyword evidence="1" id="KW-0472">Membrane</keyword>
<evidence type="ECO:0000313" key="3">
    <source>
        <dbReference type="EMBL" id="MEN2743546.1"/>
    </source>
</evidence>
<protein>
    <submittedName>
        <fullName evidence="3">Pilus assembly protein TadG-related protein</fullName>
    </submittedName>
</protein>
<proteinExistence type="predicted"/>
<name>A0ABU9WWU0_9MICC</name>
<dbReference type="EMBL" id="JBDFRB010000002">
    <property type="protein sequence ID" value="MEN2743546.1"/>
    <property type="molecule type" value="Genomic_DNA"/>
</dbReference>
<comment type="caution">
    <text evidence="3">The sequence shown here is derived from an EMBL/GenBank/DDBJ whole genome shotgun (WGS) entry which is preliminary data.</text>
</comment>
<keyword evidence="1" id="KW-1133">Transmembrane helix</keyword>
<dbReference type="InterPro" id="IPR028087">
    <property type="entry name" value="Tad_N"/>
</dbReference>
<feature type="transmembrane region" description="Helical" evidence="1">
    <location>
        <begin position="48"/>
        <end position="74"/>
    </location>
</feature>
<gene>
    <name evidence="3" type="ORF">ABCQ75_03195</name>
</gene>
<evidence type="ECO:0000256" key="1">
    <source>
        <dbReference type="SAM" id="Phobius"/>
    </source>
</evidence>
<keyword evidence="4" id="KW-1185">Reference proteome</keyword>
<organism evidence="3 4">
    <name type="scientific">Sinomonas halotolerans</name>
    <dbReference type="NCBI Taxonomy" id="1644133"/>
    <lineage>
        <taxon>Bacteria</taxon>
        <taxon>Bacillati</taxon>
        <taxon>Actinomycetota</taxon>
        <taxon>Actinomycetes</taxon>
        <taxon>Micrococcales</taxon>
        <taxon>Micrococcaceae</taxon>
        <taxon>Sinomonas</taxon>
    </lineage>
</organism>
<keyword evidence="1" id="KW-0812">Transmembrane</keyword>
<feature type="domain" description="Putative Flp pilus-assembly TadG-like N-terminal" evidence="2">
    <location>
        <begin position="46"/>
        <end position="92"/>
    </location>
</feature>
<accession>A0ABU9WWU0</accession>
<evidence type="ECO:0000259" key="2">
    <source>
        <dbReference type="Pfam" id="PF13400"/>
    </source>
</evidence>
<dbReference type="Pfam" id="PF13400">
    <property type="entry name" value="Tad"/>
    <property type="match status" value="1"/>
</dbReference>
<sequence>MTRGLKSRDRRAVPAGSRAARIPRCSARIAGWAARVRRCAGGDESGQIIVLVIGFAVLCLLVATTVMGVSAVYIEHKKLLSAADGAAVAAADSFTIAAAASGDAPPAAALSAERVRGVVVGYLERDGTPARFDRLVVASATGTPDGRTATVSLSAVAHVPVAGFLLPDGVPIQATSSARARLVR</sequence>
<dbReference type="Proteomes" id="UP001422074">
    <property type="component" value="Unassembled WGS sequence"/>
</dbReference>
<dbReference type="RefSeq" id="WP_345883071.1">
    <property type="nucleotide sequence ID" value="NZ_JBDFRB010000002.1"/>
</dbReference>
<evidence type="ECO:0000313" key="4">
    <source>
        <dbReference type="Proteomes" id="UP001422074"/>
    </source>
</evidence>